<feature type="transmembrane region" description="Helical" evidence="10">
    <location>
        <begin position="56"/>
        <end position="74"/>
    </location>
</feature>
<name>A0A9D1GN48_9BACT</name>
<keyword evidence="3 10" id="KW-0813">Transport</keyword>
<dbReference type="GO" id="GO:0015450">
    <property type="term" value="F:protein-transporting ATPase activity"/>
    <property type="evidence" value="ECO:0007669"/>
    <property type="project" value="UniProtKB-UniRule"/>
</dbReference>
<feature type="region of interest" description="Disordered" evidence="11">
    <location>
        <begin position="93"/>
        <end position="118"/>
    </location>
</feature>
<dbReference type="InterPro" id="IPR004692">
    <property type="entry name" value="SecG"/>
</dbReference>
<dbReference type="Pfam" id="PF03840">
    <property type="entry name" value="SecG"/>
    <property type="match status" value="1"/>
</dbReference>
<dbReference type="EMBL" id="DVLC01000018">
    <property type="protein sequence ID" value="HIT46392.1"/>
    <property type="molecule type" value="Genomic_DNA"/>
</dbReference>
<dbReference type="GO" id="GO:0005886">
    <property type="term" value="C:plasma membrane"/>
    <property type="evidence" value="ECO:0007669"/>
    <property type="project" value="UniProtKB-SubCell"/>
</dbReference>
<reference evidence="12" key="1">
    <citation type="submission" date="2020-10" db="EMBL/GenBank/DDBJ databases">
        <authorList>
            <person name="Gilroy R."/>
        </authorList>
    </citation>
    <scope>NUCLEOTIDE SEQUENCE</scope>
    <source>
        <strain evidence="12">ChiHecec2B26-709</strain>
    </source>
</reference>
<evidence type="ECO:0000256" key="10">
    <source>
        <dbReference type="RuleBase" id="RU365087"/>
    </source>
</evidence>
<keyword evidence="9 10" id="KW-0472">Membrane</keyword>
<feature type="transmembrane region" description="Helical" evidence="10">
    <location>
        <begin position="6"/>
        <end position="25"/>
    </location>
</feature>
<comment type="subcellular location">
    <subcellularLocation>
        <location evidence="1 10">Cell membrane</location>
        <topology evidence="1 10">Multi-pass membrane protein</topology>
    </subcellularLocation>
</comment>
<evidence type="ECO:0000256" key="5">
    <source>
        <dbReference type="ARBA" id="ARBA00022692"/>
    </source>
</evidence>
<dbReference type="AlphaFoldDB" id="A0A9D1GN48"/>
<keyword evidence="6 10" id="KW-0653">Protein transport</keyword>
<evidence type="ECO:0000256" key="3">
    <source>
        <dbReference type="ARBA" id="ARBA00022448"/>
    </source>
</evidence>
<dbReference type="GO" id="GO:0065002">
    <property type="term" value="P:intracellular protein transmembrane transport"/>
    <property type="evidence" value="ECO:0007669"/>
    <property type="project" value="TreeGrafter"/>
</dbReference>
<organism evidence="12 13">
    <name type="scientific">Candidatus Cryptobacteroides merdipullorum</name>
    <dbReference type="NCBI Taxonomy" id="2840771"/>
    <lineage>
        <taxon>Bacteria</taxon>
        <taxon>Pseudomonadati</taxon>
        <taxon>Bacteroidota</taxon>
        <taxon>Bacteroidia</taxon>
        <taxon>Bacteroidales</taxon>
        <taxon>Candidatus Cryptobacteroides</taxon>
    </lineage>
</organism>
<keyword evidence="4 10" id="KW-1003">Cell membrane</keyword>
<reference evidence="12" key="2">
    <citation type="journal article" date="2021" name="PeerJ">
        <title>Extensive microbial diversity within the chicken gut microbiome revealed by metagenomics and culture.</title>
        <authorList>
            <person name="Gilroy R."/>
            <person name="Ravi A."/>
            <person name="Getino M."/>
            <person name="Pursley I."/>
            <person name="Horton D.L."/>
            <person name="Alikhan N.F."/>
            <person name="Baker D."/>
            <person name="Gharbi K."/>
            <person name="Hall N."/>
            <person name="Watson M."/>
            <person name="Adriaenssens E.M."/>
            <person name="Foster-Nyarko E."/>
            <person name="Jarju S."/>
            <person name="Secka A."/>
            <person name="Antonio M."/>
            <person name="Oren A."/>
            <person name="Chaudhuri R.R."/>
            <person name="La Ragione R."/>
            <person name="Hildebrand F."/>
            <person name="Pallen M.J."/>
        </authorList>
    </citation>
    <scope>NUCLEOTIDE SEQUENCE</scope>
    <source>
        <strain evidence="12">ChiHecec2B26-709</strain>
    </source>
</reference>
<evidence type="ECO:0000256" key="8">
    <source>
        <dbReference type="ARBA" id="ARBA00023010"/>
    </source>
</evidence>
<keyword evidence="8 10" id="KW-0811">Translocation</keyword>
<evidence type="ECO:0000256" key="1">
    <source>
        <dbReference type="ARBA" id="ARBA00004651"/>
    </source>
</evidence>
<dbReference type="NCBIfam" id="TIGR00810">
    <property type="entry name" value="secG"/>
    <property type="match status" value="1"/>
</dbReference>
<dbReference type="GO" id="GO:0009306">
    <property type="term" value="P:protein secretion"/>
    <property type="evidence" value="ECO:0007669"/>
    <property type="project" value="UniProtKB-UniRule"/>
</dbReference>
<dbReference type="PANTHER" id="PTHR34182">
    <property type="entry name" value="PROTEIN-EXPORT MEMBRANE PROTEIN SECG"/>
    <property type="match status" value="1"/>
</dbReference>
<evidence type="ECO:0000256" key="7">
    <source>
        <dbReference type="ARBA" id="ARBA00022989"/>
    </source>
</evidence>
<sequence length="118" mass="12209">MNALFIILTVLIILAAILLIIVVLLQSGKGSGMASNFVAGNQTLGVRQTADILEKITWGLVAFILVLSVAASFTTGPTGGAGVDITDKIENTTNNAQPAFPTAPIQQEAPTTESTPTE</sequence>
<comment type="function">
    <text evidence="10">Involved in protein export. Participates in an early event of protein translocation.</text>
</comment>
<evidence type="ECO:0000256" key="11">
    <source>
        <dbReference type="SAM" id="MobiDB-lite"/>
    </source>
</evidence>
<dbReference type="GO" id="GO:0043952">
    <property type="term" value="P:protein transport by the Sec complex"/>
    <property type="evidence" value="ECO:0007669"/>
    <property type="project" value="TreeGrafter"/>
</dbReference>
<comment type="similarity">
    <text evidence="2 10">Belongs to the SecG family.</text>
</comment>
<dbReference type="PANTHER" id="PTHR34182:SF1">
    <property type="entry name" value="PROTEIN-EXPORT MEMBRANE PROTEIN SECG"/>
    <property type="match status" value="1"/>
</dbReference>
<evidence type="ECO:0000256" key="4">
    <source>
        <dbReference type="ARBA" id="ARBA00022475"/>
    </source>
</evidence>
<evidence type="ECO:0000313" key="12">
    <source>
        <dbReference type="EMBL" id="HIT46392.1"/>
    </source>
</evidence>
<feature type="compositionally biased region" description="Polar residues" evidence="11">
    <location>
        <begin position="104"/>
        <end position="118"/>
    </location>
</feature>
<gene>
    <name evidence="12" type="primary">secG</name>
    <name evidence="12" type="ORF">IAC35_00875</name>
</gene>
<keyword evidence="5 10" id="KW-0812">Transmembrane</keyword>
<protein>
    <recommendedName>
        <fullName evidence="10">Protein-export membrane protein SecG</fullName>
    </recommendedName>
</protein>
<dbReference type="Proteomes" id="UP000886881">
    <property type="component" value="Unassembled WGS sequence"/>
</dbReference>
<proteinExistence type="inferred from homology"/>
<evidence type="ECO:0000256" key="9">
    <source>
        <dbReference type="ARBA" id="ARBA00023136"/>
    </source>
</evidence>
<accession>A0A9D1GN48</accession>
<evidence type="ECO:0000256" key="2">
    <source>
        <dbReference type="ARBA" id="ARBA00008445"/>
    </source>
</evidence>
<evidence type="ECO:0000256" key="6">
    <source>
        <dbReference type="ARBA" id="ARBA00022927"/>
    </source>
</evidence>
<keyword evidence="7 10" id="KW-1133">Transmembrane helix</keyword>
<dbReference type="PRINTS" id="PR01651">
    <property type="entry name" value="SECGEXPORT"/>
</dbReference>
<comment type="caution">
    <text evidence="12">The sequence shown here is derived from an EMBL/GenBank/DDBJ whole genome shotgun (WGS) entry which is preliminary data.</text>
</comment>
<evidence type="ECO:0000313" key="13">
    <source>
        <dbReference type="Proteomes" id="UP000886881"/>
    </source>
</evidence>